<evidence type="ECO:0000313" key="2">
    <source>
        <dbReference type="Proteomes" id="UP000324222"/>
    </source>
</evidence>
<evidence type="ECO:0000313" key="1">
    <source>
        <dbReference type="EMBL" id="MPC55619.1"/>
    </source>
</evidence>
<gene>
    <name evidence="1" type="ORF">E2C01_049562</name>
</gene>
<protein>
    <submittedName>
        <fullName evidence="1">Uncharacterized protein</fullName>
    </submittedName>
</protein>
<name>A0A5B7GDH0_PORTR</name>
<comment type="caution">
    <text evidence="1">The sequence shown here is derived from an EMBL/GenBank/DDBJ whole genome shotgun (WGS) entry which is preliminary data.</text>
</comment>
<dbReference type="AlphaFoldDB" id="A0A5B7GDH0"/>
<accession>A0A5B7GDH0</accession>
<proteinExistence type="predicted"/>
<organism evidence="1 2">
    <name type="scientific">Portunus trituberculatus</name>
    <name type="common">Swimming crab</name>
    <name type="synonym">Neptunus trituberculatus</name>
    <dbReference type="NCBI Taxonomy" id="210409"/>
    <lineage>
        <taxon>Eukaryota</taxon>
        <taxon>Metazoa</taxon>
        <taxon>Ecdysozoa</taxon>
        <taxon>Arthropoda</taxon>
        <taxon>Crustacea</taxon>
        <taxon>Multicrustacea</taxon>
        <taxon>Malacostraca</taxon>
        <taxon>Eumalacostraca</taxon>
        <taxon>Eucarida</taxon>
        <taxon>Decapoda</taxon>
        <taxon>Pleocyemata</taxon>
        <taxon>Brachyura</taxon>
        <taxon>Eubrachyura</taxon>
        <taxon>Portunoidea</taxon>
        <taxon>Portunidae</taxon>
        <taxon>Portuninae</taxon>
        <taxon>Portunus</taxon>
    </lineage>
</organism>
<dbReference type="Proteomes" id="UP000324222">
    <property type="component" value="Unassembled WGS sequence"/>
</dbReference>
<reference evidence="1 2" key="1">
    <citation type="submission" date="2019-05" db="EMBL/GenBank/DDBJ databases">
        <title>Another draft genome of Portunus trituberculatus and its Hox gene families provides insights of decapod evolution.</title>
        <authorList>
            <person name="Jeong J.-H."/>
            <person name="Song I."/>
            <person name="Kim S."/>
            <person name="Choi T."/>
            <person name="Kim D."/>
            <person name="Ryu S."/>
            <person name="Kim W."/>
        </authorList>
    </citation>
    <scope>NUCLEOTIDE SEQUENCE [LARGE SCALE GENOMIC DNA]</scope>
    <source>
        <tissue evidence="1">Muscle</tissue>
    </source>
</reference>
<sequence length="66" mass="7433">MSLKLRVCFLSFDSLFSDALRSRALLFPDQHVIIIRADQDARHPNLADVDCGLLHIQSPKSSLIVQ</sequence>
<keyword evidence="2" id="KW-1185">Reference proteome</keyword>
<dbReference type="EMBL" id="VSRR010013326">
    <property type="protein sequence ID" value="MPC55619.1"/>
    <property type="molecule type" value="Genomic_DNA"/>
</dbReference>